<sequence>MRPILILFLAMLSFHSFAQETKPVSLNMMVLYPEVYQVIELEQCENAVLADLINFCEEQELTLILEDQQMKLFKIYPSFLGVEKATLDLEEKIAHQIGLHAKVKSIKSYGREYLPEEYHPLISNP</sequence>
<evidence type="ECO:0000313" key="3">
    <source>
        <dbReference type="Proteomes" id="UP001165488"/>
    </source>
</evidence>
<feature type="signal peptide" evidence="1">
    <location>
        <begin position="1"/>
        <end position="18"/>
    </location>
</feature>
<evidence type="ECO:0000256" key="1">
    <source>
        <dbReference type="SAM" id="SignalP"/>
    </source>
</evidence>
<name>A0ABS9UPD2_9BACT</name>
<gene>
    <name evidence="2" type="ORF">MM236_10800</name>
</gene>
<organism evidence="2 3">
    <name type="scientific">Belliella calami</name>
    <dbReference type="NCBI Taxonomy" id="2923436"/>
    <lineage>
        <taxon>Bacteria</taxon>
        <taxon>Pseudomonadati</taxon>
        <taxon>Bacteroidota</taxon>
        <taxon>Cytophagia</taxon>
        <taxon>Cytophagales</taxon>
        <taxon>Cyclobacteriaceae</taxon>
        <taxon>Belliella</taxon>
    </lineage>
</organism>
<feature type="chain" id="PRO_5046819905" evidence="1">
    <location>
        <begin position="19"/>
        <end position="125"/>
    </location>
</feature>
<reference evidence="2" key="1">
    <citation type="submission" date="2022-03" db="EMBL/GenBank/DDBJ databases">
        <title>De novo assembled genomes of Belliella spp. (Cyclobacteriaceae) strains.</title>
        <authorList>
            <person name="Szabo A."/>
            <person name="Korponai K."/>
            <person name="Felfoldi T."/>
        </authorList>
    </citation>
    <scope>NUCLEOTIDE SEQUENCE</scope>
    <source>
        <strain evidence="2">DSM 107340</strain>
    </source>
</reference>
<evidence type="ECO:0000313" key="2">
    <source>
        <dbReference type="EMBL" id="MCH7398482.1"/>
    </source>
</evidence>
<dbReference type="RefSeq" id="WP_241274996.1">
    <property type="nucleotide sequence ID" value="NZ_JAKZGS010000008.1"/>
</dbReference>
<proteinExistence type="predicted"/>
<keyword evidence="3" id="KW-1185">Reference proteome</keyword>
<dbReference type="EMBL" id="JAKZGS010000008">
    <property type="protein sequence ID" value="MCH7398482.1"/>
    <property type="molecule type" value="Genomic_DNA"/>
</dbReference>
<accession>A0ABS9UPD2</accession>
<keyword evidence="1" id="KW-0732">Signal</keyword>
<comment type="caution">
    <text evidence="2">The sequence shown here is derived from an EMBL/GenBank/DDBJ whole genome shotgun (WGS) entry which is preliminary data.</text>
</comment>
<protein>
    <submittedName>
        <fullName evidence="2">Uncharacterized protein</fullName>
    </submittedName>
</protein>
<dbReference type="Proteomes" id="UP001165488">
    <property type="component" value="Unassembled WGS sequence"/>
</dbReference>